<accession>A0ABR8N1S9</accession>
<dbReference type="InterPro" id="IPR000182">
    <property type="entry name" value="GNAT_dom"/>
</dbReference>
<dbReference type="PANTHER" id="PTHR43792">
    <property type="entry name" value="GNAT FAMILY, PUTATIVE (AFU_ORTHOLOGUE AFUA_3G00765)-RELATED-RELATED"/>
    <property type="match status" value="1"/>
</dbReference>
<evidence type="ECO:0000313" key="3">
    <source>
        <dbReference type="Proteomes" id="UP000609346"/>
    </source>
</evidence>
<dbReference type="InterPro" id="IPR051531">
    <property type="entry name" value="N-acetyltransferase"/>
</dbReference>
<feature type="domain" description="N-acetyltransferase" evidence="1">
    <location>
        <begin position="3"/>
        <end position="143"/>
    </location>
</feature>
<dbReference type="CDD" id="cd04301">
    <property type="entry name" value="NAT_SF"/>
    <property type="match status" value="1"/>
</dbReference>
<organism evidence="2 3">
    <name type="scientific">Paenibacillus terricola</name>
    <dbReference type="NCBI Taxonomy" id="2763503"/>
    <lineage>
        <taxon>Bacteria</taxon>
        <taxon>Bacillati</taxon>
        <taxon>Bacillota</taxon>
        <taxon>Bacilli</taxon>
        <taxon>Bacillales</taxon>
        <taxon>Paenibacillaceae</taxon>
        <taxon>Paenibacillus</taxon>
    </lineage>
</organism>
<dbReference type="SUPFAM" id="SSF55729">
    <property type="entry name" value="Acyl-CoA N-acyltransferases (Nat)"/>
    <property type="match status" value="1"/>
</dbReference>
<dbReference type="PROSITE" id="PS51186">
    <property type="entry name" value="GNAT"/>
    <property type="match status" value="1"/>
</dbReference>
<evidence type="ECO:0000259" key="1">
    <source>
        <dbReference type="PROSITE" id="PS51186"/>
    </source>
</evidence>
<dbReference type="PANTHER" id="PTHR43792:SF1">
    <property type="entry name" value="N-ACETYLTRANSFERASE DOMAIN-CONTAINING PROTEIN"/>
    <property type="match status" value="1"/>
</dbReference>
<dbReference type="InterPro" id="IPR016181">
    <property type="entry name" value="Acyl_CoA_acyltransferase"/>
</dbReference>
<name>A0ABR8N1S9_9BACL</name>
<sequence length="143" mass="16793">MSITFEFLQERHLPQIREWHRDPETFKRLTIPPVEDWFKFVSSRLDYFVLAASENDELIGEVMVELIEYKRASIAFVVSPTHRCKGYGKRMLASIITHAILTEINEIEAWVDEDHIGSIKCLEAAGFTIDETEDQLVRYLYKR</sequence>
<reference evidence="2 3" key="1">
    <citation type="submission" date="2020-09" db="EMBL/GenBank/DDBJ databases">
        <title>Paenibacillus sp. strain PR3 16S rRNA gene Genome sequencing and assembly.</title>
        <authorList>
            <person name="Kim J."/>
        </authorList>
    </citation>
    <scope>NUCLEOTIDE SEQUENCE [LARGE SCALE GENOMIC DNA]</scope>
    <source>
        <strain evidence="2 3">PR3</strain>
    </source>
</reference>
<proteinExistence type="predicted"/>
<comment type="caution">
    <text evidence="2">The sequence shown here is derived from an EMBL/GenBank/DDBJ whole genome shotgun (WGS) entry which is preliminary data.</text>
</comment>
<dbReference type="EMBL" id="JACXZA010000008">
    <property type="protein sequence ID" value="MBD3922136.1"/>
    <property type="molecule type" value="Genomic_DNA"/>
</dbReference>
<gene>
    <name evidence="2" type="ORF">H8B09_25490</name>
</gene>
<evidence type="ECO:0000313" key="2">
    <source>
        <dbReference type="EMBL" id="MBD3922136.1"/>
    </source>
</evidence>
<dbReference type="Gene3D" id="3.40.630.30">
    <property type="match status" value="1"/>
</dbReference>
<keyword evidence="3" id="KW-1185">Reference proteome</keyword>
<protein>
    <submittedName>
        <fullName evidence="2">GNAT family N-acetyltransferase</fullName>
    </submittedName>
</protein>
<dbReference type="RefSeq" id="WP_191206445.1">
    <property type="nucleotide sequence ID" value="NZ_JACXZA010000008.1"/>
</dbReference>
<dbReference type="Pfam" id="PF00583">
    <property type="entry name" value="Acetyltransf_1"/>
    <property type="match status" value="1"/>
</dbReference>
<dbReference type="Proteomes" id="UP000609346">
    <property type="component" value="Unassembled WGS sequence"/>
</dbReference>